<proteinExistence type="predicted"/>
<dbReference type="OrthoDB" id="2819018at2759"/>
<evidence type="ECO:0000313" key="3">
    <source>
        <dbReference type="Proteomes" id="UP000183809"/>
    </source>
</evidence>
<accession>A0A1J9RS40</accession>
<dbReference type="InterPro" id="IPR046580">
    <property type="entry name" value="DUF6640"/>
</dbReference>
<feature type="transmembrane region" description="Helical" evidence="1">
    <location>
        <begin position="162"/>
        <end position="181"/>
    </location>
</feature>
<dbReference type="STRING" id="236234.A0A1J9RS40"/>
<sequence length="190" mass="20683">MASPGSSPRLIQPPTAGRILLTLVGLTTSLGCYLADWNDTHIYHPLWLPHAKFHNAQTMSMGLLLGLATLYHVWTPSPVVVNDDNVMTTTTTKATTIKSGADQSTTSMSTVAVRREAQLARLRTAVVLGGLYWVTQGSAYFYPGVAAFDEVPGREGEVQDPLLQAKLEVGMFALLGVGWVLEKRRIMRGE</sequence>
<dbReference type="GO" id="GO:0016787">
    <property type="term" value="F:hydrolase activity"/>
    <property type="evidence" value="ECO:0007669"/>
    <property type="project" value="UniProtKB-KW"/>
</dbReference>
<dbReference type="AlphaFoldDB" id="A0A1J9RS40"/>
<protein>
    <submittedName>
        <fullName evidence="2">Alpha beta-hydrolase</fullName>
    </submittedName>
</protein>
<keyword evidence="1" id="KW-0812">Transmembrane</keyword>
<dbReference type="RefSeq" id="XP_020127515.1">
    <property type="nucleotide sequence ID" value="XM_020276668.1"/>
</dbReference>
<comment type="caution">
    <text evidence="2">The sequence shown here is derived from an EMBL/GenBank/DDBJ whole genome shotgun (WGS) entry which is preliminary data.</text>
</comment>
<keyword evidence="1" id="KW-0472">Membrane</keyword>
<keyword evidence="3" id="KW-1185">Reference proteome</keyword>
<organism evidence="2 3">
    <name type="scientific">Diplodia corticola</name>
    <dbReference type="NCBI Taxonomy" id="236234"/>
    <lineage>
        <taxon>Eukaryota</taxon>
        <taxon>Fungi</taxon>
        <taxon>Dikarya</taxon>
        <taxon>Ascomycota</taxon>
        <taxon>Pezizomycotina</taxon>
        <taxon>Dothideomycetes</taxon>
        <taxon>Dothideomycetes incertae sedis</taxon>
        <taxon>Botryosphaeriales</taxon>
        <taxon>Botryosphaeriaceae</taxon>
        <taxon>Diplodia</taxon>
    </lineage>
</organism>
<reference evidence="2 3" key="1">
    <citation type="submission" date="2016-10" db="EMBL/GenBank/DDBJ databases">
        <title>Proteomics and genomics reveal pathogen-plant mechanisms compatible with a hemibiotrophic lifestyle of Diplodia corticola.</title>
        <authorList>
            <person name="Fernandes I."/>
            <person name="De Jonge R."/>
            <person name="Van De Peer Y."/>
            <person name="Devreese B."/>
            <person name="Alves A."/>
            <person name="Esteves A.C."/>
        </authorList>
    </citation>
    <scope>NUCLEOTIDE SEQUENCE [LARGE SCALE GENOMIC DNA]</scope>
    <source>
        <strain evidence="2 3">CBS 112549</strain>
    </source>
</reference>
<dbReference type="GeneID" id="31016929"/>
<gene>
    <name evidence="2" type="ORF">BKCO1_5000072</name>
</gene>
<feature type="transmembrane region" description="Helical" evidence="1">
    <location>
        <begin position="124"/>
        <end position="142"/>
    </location>
</feature>
<name>A0A1J9RS40_9PEZI</name>
<evidence type="ECO:0000313" key="2">
    <source>
        <dbReference type="EMBL" id="OJD31255.1"/>
    </source>
</evidence>
<evidence type="ECO:0000256" key="1">
    <source>
        <dbReference type="SAM" id="Phobius"/>
    </source>
</evidence>
<dbReference type="Proteomes" id="UP000183809">
    <property type="component" value="Unassembled WGS sequence"/>
</dbReference>
<dbReference type="EMBL" id="MNUE01000050">
    <property type="protein sequence ID" value="OJD31255.1"/>
    <property type="molecule type" value="Genomic_DNA"/>
</dbReference>
<keyword evidence="2" id="KW-0378">Hydrolase</keyword>
<dbReference type="Pfam" id="PF20345">
    <property type="entry name" value="DUF6640"/>
    <property type="match status" value="2"/>
</dbReference>
<keyword evidence="1" id="KW-1133">Transmembrane helix</keyword>